<keyword evidence="2" id="KW-1133">Transmembrane helix</keyword>
<protein>
    <submittedName>
        <fullName evidence="3">Uncharacterized protein</fullName>
    </submittedName>
</protein>
<dbReference type="EMBL" id="HBNR01041051">
    <property type="protein sequence ID" value="CAE4599830.1"/>
    <property type="molecule type" value="Transcribed_RNA"/>
</dbReference>
<feature type="compositionally biased region" description="Polar residues" evidence="1">
    <location>
        <begin position="323"/>
        <end position="354"/>
    </location>
</feature>
<feature type="transmembrane region" description="Helical" evidence="2">
    <location>
        <begin position="238"/>
        <end position="261"/>
    </location>
</feature>
<name>A0A7S4R0T8_9DINO</name>
<keyword evidence="2" id="KW-0472">Membrane</keyword>
<gene>
    <name evidence="3" type="ORF">AMON00008_LOCUS28469</name>
</gene>
<feature type="transmembrane region" description="Helical" evidence="2">
    <location>
        <begin position="29"/>
        <end position="55"/>
    </location>
</feature>
<feature type="transmembrane region" description="Helical" evidence="2">
    <location>
        <begin position="82"/>
        <end position="104"/>
    </location>
</feature>
<evidence type="ECO:0000313" key="3">
    <source>
        <dbReference type="EMBL" id="CAE4599830.1"/>
    </source>
</evidence>
<sequence length="457" mass="51526">MTRLSYELEFQGLRLDVFSTIREEIRDQVFVIMGSLDNLMVVATLMLSLGFGFVVEGTFPPKTAEELGNWEISSIGFSVDPLVVYAFLCAMSLVCPFWCLIFTIRMRYEVDLIIREHMKELKRQLCNVIQKKEMQAPDESQQPVVREVSAPLNHVMGTRSAVCPKRLRRVLTACPQRRQEDIEEAVNAVANTVAKHVGPFSIAKEFSALRSFDQAQIVKWAEKDLMLRMTTYQFYMKAAHLLLWVGMLCAIFTCSILLGLYMMEQFPNTPLVWITYSHIVGLNGGLAIVFALWIWRSSLNPVVASTGRQSVDLKNERLKRSRSSSSMPLLENTSPSLFSCSPKTDSSRYSTGSKDSPFEQEQVAFRVRDGSSGLDAYRQVNFPVRPVDPRGPLEPAGDFAQLEKRICAKFQGRRGGKTSCLKSLVRLRDRLEIVDDEDVAQLCNGDELEAVFGLSSA</sequence>
<accession>A0A7S4R0T8</accession>
<evidence type="ECO:0000256" key="2">
    <source>
        <dbReference type="SAM" id="Phobius"/>
    </source>
</evidence>
<evidence type="ECO:0000256" key="1">
    <source>
        <dbReference type="SAM" id="MobiDB-lite"/>
    </source>
</evidence>
<reference evidence="3" key="1">
    <citation type="submission" date="2021-01" db="EMBL/GenBank/DDBJ databases">
        <authorList>
            <person name="Corre E."/>
            <person name="Pelletier E."/>
            <person name="Niang G."/>
            <person name="Scheremetjew M."/>
            <person name="Finn R."/>
            <person name="Kale V."/>
            <person name="Holt S."/>
            <person name="Cochrane G."/>
            <person name="Meng A."/>
            <person name="Brown T."/>
            <person name="Cohen L."/>
        </authorList>
    </citation>
    <scope>NUCLEOTIDE SEQUENCE</scope>
    <source>
        <strain evidence="3">CCMP3105</strain>
    </source>
</reference>
<keyword evidence="2" id="KW-0812">Transmembrane</keyword>
<feature type="transmembrane region" description="Helical" evidence="2">
    <location>
        <begin position="273"/>
        <end position="295"/>
    </location>
</feature>
<dbReference type="AlphaFoldDB" id="A0A7S4R0T8"/>
<feature type="region of interest" description="Disordered" evidence="1">
    <location>
        <begin position="314"/>
        <end position="357"/>
    </location>
</feature>
<organism evidence="3">
    <name type="scientific">Alexandrium monilatum</name>
    <dbReference type="NCBI Taxonomy" id="311494"/>
    <lineage>
        <taxon>Eukaryota</taxon>
        <taxon>Sar</taxon>
        <taxon>Alveolata</taxon>
        <taxon>Dinophyceae</taxon>
        <taxon>Gonyaulacales</taxon>
        <taxon>Pyrocystaceae</taxon>
        <taxon>Alexandrium</taxon>
    </lineage>
</organism>
<proteinExistence type="predicted"/>